<dbReference type="InterPro" id="IPR000682">
    <property type="entry name" value="PCMT"/>
</dbReference>
<accession>A0AAU7E8A7</accession>
<keyword evidence="6 10" id="KW-0489">Methyltransferase</keyword>
<dbReference type="NCBIfam" id="TIGR00080">
    <property type="entry name" value="pimt"/>
    <property type="match status" value="1"/>
</dbReference>
<keyword evidence="8" id="KW-0949">S-adenosyl-L-methionine</keyword>
<evidence type="ECO:0000256" key="2">
    <source>
        <dbReference type="ARBA" id="ARBA00005369"/>
    </source>
</evidence>
<evidence type="ECO:0000256" key="3">
    <source>
        <dbReference type="ARBA" id="ARBA00011890"/>
    </source>
</evidence>
<dbReference type="PROSITE" id="PS01279">
    <property type="entry name" value="PCMT"/>
    <property type="match status" value="1"/>
</dbReference>
<evidence type="ECO:0000256" key="5">
    <source>
        <dbReference type="ARBA" id="ARBA00022490"/>
    </source>
</evidence>
<dbReference type="PANTHER" id="PTHR11579">
    <property type="entry name" value="PROTEIN-L-ISOASPARTATE O-METHYLTRANSFERASE"/>
    <property type="match status" value="1"/>
</dbReference>
<dbReference type="PANTHER" id="PTHR11579:SF0">
    <property type="entry name" value="PROTEIN-L-ISOASPARTATE(D-ASPARTATE) O-METHYLTRANSFERASE"/>
    <property type="match status" value="1"/>
</dbReference>
<dbReference type="CDD" id="cd02440">
    <property type="entry name" value="AdoMet_MTases"/>
    <property type="match status" value="1"/>
</dbReference>
<comment type="subcellular location">
    <subcellularLocation>
        <location evidence="1">Cytoplasm</location>
    </subcellularLocation>
</comment>
<evidence type="ECO:0000256" key="4">
    <source>
        <dbReference type="ARBA" id="ARBA00013346"/>
    </source>
</evidence>
<evidence type="ECO:0000256" key="7">
    <source>
        <dbReference type="ARBA" id="ARBA00022679"/>
    </source>
</evidence>
<gene>
    <name evidence="10" type="ORF">AAH949_00450</name>
</gene>
<dbReference type="InterPro" id="IPR029063">
    <property type="entry name" value="SAM-dependent_MTases_sf"/>
</dbReference>
<evidence type="ECO:0000256" key="8">
    <source>
        <dbReference type="ARBA" id="ARBA00022691"/>
    </source>
</evidence>
<dbReference type="EMBL" id="CP155620">
    <property type="protein sequence ID" value="XBJ29344.1"/>
    <property type="molecule type" value="Genomic_DNA"/>
</dbReference>
<dbReference type="NCBIfam" id="NF001453">
    <property type="entry name" value="PRK00312.1"/>
    <property type="match status" value="1"/>
</dbReference>
<dbReference type="GO" id="GO:0030091">
    <property type="term" value="P:protein repair"/>
    <property type="evidence" value="ECO:0007669"/>
    <property type="project" value="UniProtKB-UniRule"/>
</dbReference>
<dbReference type="AlphaFoldDB" id="A0AAU7E8A7"/>
<dbReference type="GO" id="GO:0005737">
    <property type="term" value="C:cytoplasm"/>
    <property type="evidence" value="ECO:0007669"/>
    <property type="project" value="UniProtKB-SubCell"/>
</dbReference>
<name>A0AAU7E8A7_9BACT</name>
<organism evidence="10">
    <name type="scientific">Campylobacter sp. CCS1377</name>
    <dbReference type="NCBI Taxonomy" id="3158229"/>
    <lineage>
        <taxon>Bacteria</taxon>
        <taxon>Pseudomonadati</taxon>
        <taxon>Campylobacterota</taxon>
        <taxon>Epsilonproteobacteria</taxon>
        <taxon>Campylobacterales</taxon>
        <taxon>Campylobacteraceae</taxon>
        <taxon>Campylobacter</taxon>
    </lineage>
</organism>
<evidence type="ECO:0000313" key="10">
    <source>
        <dbReference type="EMBL" id="XBJ29344.1"/>
    </source>
</evidence>
<dbReference type="Gene3D" id="3.40.50.150">
    <property type="entry name" value="Vaccinia Virus protein VP39"/>
    <property type="match status" value="1"/>
</dbReference>
<reference evidence="10" key="1">
    <citation type="submission" date="2024-05" db="EMBL/GenBank/DDBJ databases">
        <title>Campylobacter coli isolated from environmental waters in Slovenia.</title>
        <authorList>
            <person name="Zautner A.E."/>
            <person name="Bunk B."/>
            <person name="Riedel T."/>
            <person name="Sproeer C."/>
        </authorList>
    </citation>
    <scope>NUCLEOTIDE SEQUENCE</scope>
    <source>
        <strain evidence="10">CCS1377</strain>
    </source>
</reference>
<keyword evidence="5" id="KW-0963">Cytoplasm</keyword>
<keyword evidence="7 10" id="KW-0808">Transferase</keyword>
<evidence type="ECO:0000256" key="9">
    <source>
        <dbReference type="NCBIfam" id="TIGR00080"/>
    </source>
</evidence>
<dbReference type="SUPFAM" id="SSF53335">
    <property type="entry name" value="S-adenosyl-L-methionine-dependent methyltransferases"/>
    <property type="match status" value="1"/>
</dbReference>
<dbReference type="Pfam" id="PF01135">
    <property type="entry name" value="PCMT"/>
    <property type="match status" value="1"/>
</dbReference>
<dbReference type="GO" id="GO:0004719">
    <property type="term" value="F:protein-L-isoaspartate (D-aspartate) O-methyltransferase activity"/>
    <property type="evidence" value="ECO:0007669"/>
    <property type="project" value="UniProtKB-UniRule"/>
</dbReference>
<dbReference type="RefSeq" id="WP_348518648.1">
    <property type="nucleotide sequence ID" value="NZ_CP155620.1"/>
</dbReference>
<dbReference type="EC" id="2.1.1.77" evidence="3 9"/>
<sequence>MNTFEQKRVQTMTEEIAKNVFINEELFKAFCAVPREIFSPLKAHAYRLDALPLASNQWISSPLTVAKMTMALEFKGADSVLEIGCGSGYQAAILSKVIRRVFTIERIEKLAKSAANTFRTLGFSNINVRFDDGQNGWKNYAPYDRILFSAYATYIPEILFEQLSDDGILVAPLLENGRQYITKFTKKDGKTHKQTLEECLFVPILDGKN</sequence>
<proteinExistence type="inferred from homology"/>
<protein>
    <recommendedName>
        <fullName evidence="4 9">Protein-L-isoaspartate O-methyltransferase</fullName>
        <ecNumber evidence="3 9">2.1.1.77</ecNumber>
    </recommendedName>
</protein>
<evidence type="ECO:0000256" key="6">
    <source>
        <dbReference type="ARBA" id="ARBA00022603"/>
    </source>
</evidence>
<evidence type="ECO:0000256" key="1">
    <source>
        <dbReference type="ARBA" id="ARBA00004496"/>
    </source>
</evidence>
<comment type="similarity">
    <text evidence="2">Belongs to the methyltransferase superfamily. L-isoaspartyl/D-aspartyl protein methyltransferase family.</text>
</comment>
<dbReference type="GO" id="GO:0032259">
    <property type="term" value="P:methylation"/>
    <property type="evidence" value="ECO:0007669"/>
    <property type="project" value="UniProtKB-KW"/>
</dbReference>